<dbReference type="InterPro" id="IPR035979">
    <property type="entry name" value="RBD_domain_sf"/>
</dbReference>
<evidence type="ECO:0000313" key="15">
    <source>
        <dbReference type="EMBL" id="EQK98032.1"/>
    </source>
</evidence>
<dbReference type="CDD" id="cd00590">
    <property type="entry name" value="RRM_SF"/>
    <property type="match status" value="1"/>
</dbReference>
<feature type="compositionally biased region" description="Basic residues" evidence="13">
    <location>
        <begin position="293"/>
        <end position="305"/>
    </location>
</feature>
<dbReference type="AlphaFoldDB" id="T5A882"/>
<keyword evidence="11" id="KW-0508">mRNA splicing</keyword>
<evidence type="ECO:0000256" key="5">
    <source>
        <dbReference type="ARBA" id="ARBA00022490"/>
    </source>
</evidence>
<comment type="subcellular location">
    <subcellularLocation>
        <location evidence="2">Cytoplasm</location>
    </subcellularLocation>
    <subcellularLocation>
        <location evidence="1">Nucleus</location>
    </subcellularLocation>
</comment>
<dbReference type="GO" id="GO:0005737">
    <property type="term" value="C:cytoplasm"/>
    <property type="evidence" value="ECO:0007669"/>
    <property type="project" value="UniProtKB-SubCell"/>
</dbReference>
<dbReference type="GO" id="GO:0006397">
    <property type="term" value="P:mRNA processing"/>
    <property type="evidence" value="ECO:0007669"/>
    <property type="project" value="UniProtKB-KW"/>
</dbReference>
<evidence type="ECO:0000256" key="4">
    <source>
        <dbReference type="ARBA" id="ARBA00022448"/>
    </source>
</evidence>
<keyword evidence="9" id="KW-0694">RNA-binding</keyword>
<organism evidence="15 16">
    <name type="scientific">Ophiocordyceps sinensis (strain Co18 / CGMCC 3.14243)</name>
    <name type="common">Yarsagumba caterpillar fungus</name>
    <name type="synonym">Hirsutella sinensis</name>
    <dbReference type="NCBI Taxonomy" id="911162"/>
    <lineage>
        <taxon>Eukaryota</taxon>
        <taxon>Fungi</taxon>
        <taxon>Dikarya</taxon>
        <taxon>Ascomycota</taxon>
        <taxon>Pezizomycotina</taxon>
        <taxon>Sordariomycetes</taxon>
        <taxon>Hypocreomycetidae</taxon>
        <taxon>Hypocreales</taxon>
        <taxon>Ophiocordycipitaceae</taxon>
        <taxon>Ophiocordyceps</taxon>
    </lineage>
</organism>
<evidence type="ECO:0000256" key="10">
    <source>
        <dbReference type="ARBA" id="ARBA00023161"/>
    </source>
</evidence>
<feature type="domain" description="Btz" evidence="14">
    <location>
        <begin position="73"/>
        <end position="115"/>
    </location>
</feature>
<dbReference type="eggNOG" id="ENOG502SBWH">
    <property type="taxonomic scope" value="Eukaryota"/>
</dbReference>
<keyword evidence="5" id="KW-0963">Cytoplasm</keyword>
<evidence type="ECO:0000256" key="8">
    <source>
        <dbReference type="ARBA" id="ARBA00022845"/>
    </source>
</evidence>
<evidence type="ECO:0000256" key="13">
    <source>
        <dbReference type="SAM" id="MobiDB-lite"/>
    </source>
</evidence>
<feature type="compositionally biased region" description="Polar residues" evidence="13">
    <location>
        <begin position="63"/>
        <end position="83"/>
    </location>
</feature>
<evidence type="ECO:0000259" key="14">
    <source>
        <dbReference type="Pfam" id="PF09405"/>
    </source>
</evidence>
<reference evidence="15 16" key="1">
    <citation type="journal article" date="2013" name="Chin. Sci. Bull.">
        <title>Genome survey uncovers the secrets of sex and lifestyle in caterpillar fungus.</title>
        <authorList>
            <person name="Hu X."/>
            <person name="Zhang Y."/>
            <person name="Xiao G."/>
            <person name="Zheng P."/>
            <person name="Xia Y."/>
            <person name="Zhang X."/>
            <person name="St Leger R.J."/>
            <person name="Liu X."/>
            <person name="Wang C."/>
        </authorList>
    </citation>
    <scope>NUCLEOTIDE SEQUENCE [LARGE SCALE GENOMIC DNA]</scope>
    <source>
        <strain evidence="16">Co18 / CGMCC 3.14243</strain>
        <tissue evidence="15">Fruit-body</tissue>
    </source>
</reference>
<dbReference type="GO" id="GO:0000184">
    <property type="term" value="P:nuclear-transcribed mRNA catabolic process, nonsense-mediated decay"/>
    <property type="evidence" value="ECO:0007669"/>
    <property type="project" value="UniProtKB-KW"/>
</dbReference>
<evidence type="ECO:0000256" key="2">
    <source>
        <dbReference type="ARBA" id="ARBA00004496"/>
    </source>
</evidence>
<keyword evidence="7" id="KW-0509">mRNA transport</keyword>
<feature type="region of interest" description="Disordered" evidence="13">
    <location>
        <begin position="62"/>
        <end position="134"/>
    </location>
</feature>
<accession>T5A882</accession>
<evidence type="ECO:0000256" key="6">
    <source>
        <dbReference type="ARBA" id="ARBA00022664"/>
    </source>
</evidence>
<dbReference type="HOGENOM" id="CLU_058466_1_0_1"/>
<evidence type="ECO:0000256" key="3">
    <source>
        <dbReference type="ARBA" id="ARBA00009548"/>
    </source>
</evidence>
<protein>
    <submittedName>
        <fullName evidence="15">Pentatricopeptide repeat protein</fullName>
    </submittedName>
</protein>
<dbReference type="SUPFAM" id="SSF54928">
    <property type="entry name" value="RNA-binding domain, RBD"/>
    <property type="match status" value="1"/>
</dbReference>
<comment type="similarity">
    <text evidence="3">Belongs to the CASC3 family.</text>
</comment>
<dbReference type="EMBL" id="KE655741">
    <property type="protein sequence ID" value="EQK98032.1"/>
    <property type="molecule type" value="Genomic_DNA"/>
</dbReference>
<evidence type="ECO:0000313" key="16">
    <source>
        <dbReference type="Proteomes" id="UP000019374"/>
    </source>
</evidence>
<feature type="compositionally biased region" description="Basic and acidic residues" evidence="13">
    <location>
        <begin position="89"/>
        <end position="99"/>
    </location>
</feature>
<evidence type="ECO:0000256" key="9">
    <source>
        <dbReference type="ARBA" id="ARBA00022884"/>
    </source>
</evidence>
<evidence type="ECO:0000256" key="7">
    <source>
        <dbReference type="ARBA" id="ARBA00022816"/>
    </source>
</evidence>
<keyword evidence="12" id="KW-0539">Nucleus</keyword>
<dbReference type="OrthoDB" id="5374349at2759"/>
<sequence>MAAAAPDFQKFISDARERKRNEVLAKTIFSRARRQSAPSKLKHPPGGLLASRVGVNKVRFLPSPSTFRTHSGNSNNNRQNVPSGNVDGEWTHDLHDSVNHHHHHRSSPALDARVSHARPRPGPNRATTSQRNSRLASALDNMNVDQVNVLRGPSAGGMGMSIRGLAGPFVVLGQNFAPGTTAADIESAVTPIGGEMVSCKILKTCPFLMVEMVFVSREGGERVIETFNDKTADGRILKVYPKLGGHPPSQANVPRATEQVVDGTMGFSKDLTGTDSRSSSSSGRPLYSDKIVARGRRGRGFHGGR</sequence>
<evidence type="ECO:0000256" key="12">
    <source>
        <dbReference type="ARBA" id="ARBA00023242"/>
    </source>
</evidence>
<feature type="compositionally biased region" description="Polar residues" evidence="13">
    <location>
        <begin position="125"/>
        <end position="134"/>
    </location>
</feature>
<keyword evidence="6" id="KW-0507">mRNA processing</keyword>
<dbReference type="GO" id="GO:0003729">
    <property type="term" value="F:mRNA binding"/>
    <property type="evidence" value="ECO:0007669"/>
    <property type="project" value="InterPro"/>
</dbReference>
<dbReference type="InterPro" id="IPR018545">
    <property type="entry name" value="Btz_dom"/>
</dbReference>
<evidence type="ECO:0000256" key="1">
    <source>
        <dbReference type="ARBA" id="ARBA00004123"/>
    </source>
</evidence>
<feature type="region of interest" description="Disordered" evidence="13">
    <location>
        <begin position="266"/>
        <end position="305"/>
    </location>
</feature>
<proteinExistence type="inferred from homology"/>
<name>T5A882_OPHSC</name>
<evidence type="ECO:0000256" key="11">
    <source>
        <dbReference type="ARBA" id="ARBA00023187"/>
    </source>
</evidence>
<dbReference type="GO" id="GO:0006417">
    <property type="term" value="P:regulation of translation"/>
    <property type="evidence" value="ECO:0007669"/>
    <property type="project" value="UniProtKB-KW"/>
</dbReference>
<dbReference type="Proteomes" id="UP000019374">
    <property type="component" value="Unassembled WGS sequence"/>
</dbReference>
<gene>
    <name evidence="15" type="ORF">OCS_06255</name>
</gene>
<keyword evidence="4" id="KW-0813">Transport</keyword>
<dbReference type="GO" id="GO:0051028">
    <property type="term" value="P:mRNA transport"/>
    <property type="evidence" value="ECO:0007669"/>
    <property type="project" value="UniProtKB-KW"/>
</dbReference>
<keyword evidence="8" id="KW-0810">Translation regulation</keyword>
<dbReference type="GO" id="GO:0035145">
    <property type="term" value="C:exon-exon junction complex"/>
    <property type="evidence" value="ECO:0007669"/>
    <property type="project" value="InterPro"/>
</dbReference>
<keyword evidence="10" id="KW-0866">Nonsense-mediated mRNA decay</keyword>
<dbReference type="GO" id="GO:0008380">
    <property type="term" value="P:RNA splicing"/>
    <property type="evidence" value="ECO:0007669"/>
    <property type="project" value="UniProtKB-KW"/>
</dbReference>
<dbReference type="Pfam" id="PF09405">
    <property type="entry name" value="Btz"/>
    <property type="match status" value="1"/>
</dbReference>